<dbReference type="Proteomes" id="UP000823775">
    <property type="component" value="Unassembled WGS sequence"/>
</dbReference>
<accession>A0ABS8VDT4</accession>
<protein>
    <submittedName>
        <fullName evidence="1">Uncharacterized protein</fullName>
    </submittedName>
</protein>
<evidence type="ECO:0000313" key="1">
    <source>
        <dbReference type="EMBL" id="MCD9644350.1"/>
    </source>
</evidence>
<name>A0ABS8VDT4_DATST</name>
<gene>
    <name evidence="1" type="ORF">HAX54_032537</name>
</gene>
<organism evidence="1 2">
    <name type="scientific">Datura stramonium</name>
    <name type="common">Jimsonweed</name>
    <name type="synonym">Common thornapple</name>
    <dbReference type="NCBI Taxonomy" id="4076"/>
    <lineage>
        <taxon>Eukaryota</taxon>
        <taxon>Viridiplantae</taxon>
        <taxon>Streptophyta</taxon>
        <taxon>Embryophyta</taxon>
        <taxon>Tracheophyta</taxon>
        <taxon>Spermatophyta</taxon>
        <taxon>Magnoliopsida</taxon>
        <taxon>eudicotyledons</taxon>
        <taxon>Gunneridae</taxon>
        <taxon>Pentapetalae</taxon>
        <taxon>asterids</taxon>
        <taxon>lamiids</taxon>
        <taxon>Solanales</taxon>
        <taxon>Solanaceae</taxon>
        <taxon>Solanoideae</taxon>
        <taxon>Datureae</taxon>
        <taxon>Datura</taxon>
    </lineage>
</organism>
<dbReference type="EMBL" id="JACEIK010004127">
    <property type="protein sequence ID" value="MCD9644350.1"/>
    <property type="molecule type" value="Genomic_DNA"/>
</dbReference>
<sequence>MIEEAIVSINFCISFAGEVEQVTDHRKPYSPSSPLLGLNRIAQYFSLSDGRGDGPSQDLRSVIYTIKLKQKPHTGTSPGAAWTSLGASRGAKQQQFWCYRACDATTIPAQGQARGSPPSARWQAHSNLGRDIMFRRRGKAC</sequence>
<evidence type="ECO:0000313" key="2">
    <source>
        <dbReference type="Proteomes" id="UP000823775"/>
    </source>
</evidence>
<reference evidence="1 2" key="1">
    <citation type="journal article" date="2021" name="BMC Genomics">
        <title>Datura genome reveals duplications of psychoactive alkaloid biosynthetic genes and high mutation rate following tissue culture.</title>
        <authorList>
            <person name="Rajewski A."/>
            <person name="Carter-House D."/>
            <person name="Stajich J."/>
            <person name="Litt A."/>
        </authorList>
    </citation>
    <scope>NUCLEOTIDE SEQUENCE [LARGE SCALE GENOMIC DNA]</scope>
    <source>
        <strain evidence="1">AR-01</strain>
    </source>
</reference>
<comment type="caution">
    <text evidence="1">The sequence shown here is derived from an EMBL/GenBank/DDBJ whole genome shotgun (WGS) entry which is preliminary data.</text>
</comment>
<keyword evidence="2" id="KW-1185">Reference proteome</keyword>
<proteinExistence type="predicted"/>